<gene>
    <name evidence="3" type="ORF">GNH96_05340</name>
</gene>
<keyword evidence="4" id="KW-1185">Reference proteome</keyword>
<proteinExistence type="inferred from homology"/>
<dbReference type="RefSeq" id="WP_169602725.1">
    <property type="nucleotide sequence ID" value="NZ_CP046565.1"/>
</dbReference>
<evidence type="ECO:0000313" key="3">
    <source>
        <dbReference type="EMBL" id="QJD29440.1"/>
    </source>
</evidence>
<dbReference type="AlphaFoldDB" id="A0A858Q6H5"/>
<evidence type="ECO:0000313" key="4">
    <source>
        <dbReference type="Proteomes" id="UP000503004"/>
    </source>
</evidence>
<evidence type="ECO:0000256" key="1">
    <source>
        <dbReference type="ARBA" id="ARBA00009437"/>
    </source>
</evidence>
<dbReference type="EMBL" id="CP046565">
    <property type="protein sequence ID" value="QJD29440.1"/>
    <property type="molecule type" value="Genomic_DNA"/>
</dbReference>
<dbReference type="InterPro" id="IPR005119">
    <property type="entry name" value="LysR_subst-bd"/>
</dbReference>
<dbReference type="PANTHER" id="PTHR30537">
    <property type="entry name" value="HTH-TYPE TRANSCRIPTIONAL REGULATOR"/>
    <property type="match status" value="1"/>
</dbReference>
<dbReference type="InterPro" id="IPR058163">
    <property type="entry name" value="LysR-type_TF_proteobact-type"/>
</dbReference>
<protein>
    <recommendedName>
        <fullName evidence="2">LysR substrate-binding domain-containing protein</fullName>
    </recommendedName>
</protein>
<dbReference type="Gene3D" id="3.40.190.10">
    <property type="entry name" value="Periplasmic binding protein-like II"/>
    <property type="match status" value="1"/>
</dbReference>
<dbReference type="Pfam" id="PF03466">
    <property type="entry name" value="LysR_substrate"/>
    <property type="match status" value="1"/>
</dbReference>
<dbReference type="PANTHER" id="PTHR30537:SF5">
    <property type="entry name" value="HTH-TYPE TRANSCRIPTIONAL ACTIVATOR TTDR-RELATED"/>
    <property type="match status" value="1"/>
</dbReference>
<dbReference type="KEGG" id="metu:GNH96_05340"/>
<organism evidence="3 4">
    <name type="scientific">Methylococcus geothermalis</name>
    <dbReference type="NCBI Taxonomy" id="2681310"/>
    <lineage>
        <taxon>Bacteria</taxon>
        <taxon>Pseudomonadati</taxon>
        <taxon>Pseudomonadota</taxon>
        <taxon>Gammaproteobacteria</taxon>
        <taxon>Methylococcales</taxon>
        <taxon>Methylococcaceae</taxon>
        <taxon>Methylococcus</taxon>
    </lineage>
</organism>
<name>A0A858Q6H5_9GAMM</name>
<dbReference type="SUPFAM" id="SSF53850">
    <property type="entry name" value="Periplasmic binding protein-like II"/>
    <property type="match status" value="1"/>
</dbReference>
<sequence>MPNDFAHLVLAPMLSVFVERYPKVSLEIDLSARRTERGGVPPGRVTANSPELLVRLACQGLGVVAMPDHDVRSYVDTGALTPVLPAWRLPSVTGWAVFAGRRLLPVKTRAFLDMLDTLADGAGVVGR</sequence>
<reference evidence="4" key="1">
    <citation type="submission" date="2019-12" db="EMBL/GenBank/DDBJ databases">
        <authorList>
            <person name="Awala S.I."/>
            <person name="Rhee S.K."/>
        </authorList>
    </citation>
    <scope>NUCLEOTIDE SEQUENCE [LARGE SCALE GENOMIC DNA]</scope>
    <source>
        <strain evidence="4">IM1</strain>
    </source>
</reference>
<dbReference type="Proteomes" id="UP000503004">
    <property type="component" value="Chromosome"/>
</dbReference>
<feature type="domain" description="LysR substrate-binding" evidence="2">
    <location>
        <begin position="36"/>
        <end position="116"/>
    </location>
</feature>
<evidence type="ECO:0000259" key="2">
    <source>
        <dbReference type="Pfam" id="PF03466"/>
    </source>
</evidence>
<dbReference type="Gene3D" id="3.40.190.290">
    <property type="match status" value="1"/>
</dbReference>
<accession>A0A858Q6H5</accession>
<comment type="similarity">
    <text evidence="1">Belongs to the LysR transcriptional regulatory family.</text>
</comment>